<dbReference type="KEGG" id="dan:6493255"/>
<dbReference type="GeneID" id="6493255"/>
<dbReference type="STRING" id="7217.B3MAC0"/>
<dbReference type="InterPro" id="IPR003475">
    <property type="entry name" value="Insect_Unk"/>
</dbReference>
<dbReference type="OrthoDB" id="7816182at2759"/>
<evidence type="ECO:0000313" key="3">
    <source>
        <dbReference type="Proteomes" id="UP000007801"/>
    </source>
</evidence>
<dbReference type="CTD" id="39700"/>
<dbReference type="PhylomeDB" id="B3MAC0"/>
<organism evidence="2 3">
    <name type="scientific">Drosophila ananassae</name>
    <name type="common">Fruit fly</name>
    <dbReference type="NCBI Taxonomy" id="7217"/>
    <lineage>
        <taxon>Eukaryota</taxon>
        <taxon>Metazoa</taxon>
        <taxon>Ecdysozoa</taxon>
        <taxon>Arthropoda</taxon>
        <taxon>Hexapoda</taxon>
        <taxon>Insecta</taxon>
        <taxon>Pterygota</taxon>
        <taxon>Neoptera</taxon>
        <taxon>Endopterygota</taxon>
        <taxon>Diptera</taxon>
        <taxon>Brachycera</taxon>
        <taxon>Muscomorpha</taxon>
        <taxon>Ephydroidea</taxon>
        <taxon>Drosophilidae</taxon>
        <taxon>Drosophila</taxon>
        <taxon>Sophophora</taxon>
    </lineage>
</organism>
<dbReference type="OMA" id="RTKTRNN"/>
<reference evidence="2 3" key="1">
    <citation type="journal article" date="2007" name="Nature">
        <title>Evolution of genes and genomes on the Drosophila phylogeny.</title>
        <authorList>
            <consortium name="Drosophila 12 Genomes Consortium"/>
            <person name="Clark A.G."/>
            <person name="Eisen M.B."/>
            <person name="Smith D.R."/>
            <person name="Bergman C.M."/>
            <person name="Oliver B."/>
            <person name="Markow T.A."/>
            <person name="Kaufman T.C."/>
            <person name="Kellis M."/>
            <person name="Gelbart W."/>
            <person name="Iyer V.N."/>
            <person name="Pollard D.A."/>
            <person name="Sackton T.B."/>
            <person name="Larracuente A.M."/>
            <person name="Singh N.D."/>
            <person name="Abad J.P."/>
            <person name="Abt D.N."/>
            <person name="Adryan B."/>
            <person name="Aguade M."/>
            <person name="Akashi H."/>
            <person name="Anderson W.W."/>
            <person name="Aquadro C.F."/>
            <person name="Ardell D.H."/>
            <person name="Arguello R."/>
            <person name="Artieri C.G."/>
            <person name="Barbash D.A."/>
            <person name="Barker D."/>
            <person name="Barsanti P."/>
            <person name="Batterham P."/>
            <person name="Batzoglou S."/>
            <person name="Begun D."/>
            <person name="Bhutkar A."/>
            <person name="Blanco E."/>
            <person name="Bosak S.A."/>
            <person name="Bradley R.K."/>
            <person name="Brand A.D."/>
            <person name="Brent M.R."/>
            <person name="Brooks A.N."/>
            <person name="Brown R.H."/>
            <person name="Butlin R.K."/>
            <person name="Caggese C."/>
            <person name="Calvi B.R."/>
            <person name="Bernardo de Carvalho A."/>
            <person name="Caspi A."/>
            <person name="Castrezana S."/>
            <person name="Celniker S.E."/>
            <person name="Chang J.L."/>
            <person name="Chapple C."/>
            <person name="Chatterji S."/>
            <person name="Chinwalla A."/>
            <person name="Civetta A."/>
            <person name="Clifton S.W."/>
            <person name="Comeron J.M."/>
            <person name="Costello J.C."/>
            <person name="Coyne J.A."/>
            <person name="Daub J."/>
            <person name="David R.G."/>
            <person name="Delcher A.L."/>
            <person name="Delehaunty K."/>
            <person name="Do C.B."/>
            <person name="Ebling H."/>
            <person name="Edwards K."/>
            <person name="Eickbush T."/>
            <person name="Evans J.D."/>
            <person name="Filipski A."/>
            <person name="Findeiss S."/>
            <person name="Freyhult E."/>
            <person name="Fulton L."/>
            <person name="Fulton R."/>
            <person name="Garcia A.C."/>
            <person name="Gardiner A."/>
            <person name="Garfield D.A."/>
            <person name="Garvin B.E."/>
            <person name="Gibson G."/>
            <person name="Gilbert D."/>
            <person name="Gnerre S."/>
            <person name="Godfrey J."/>
            <person name="Good R."/>
            <person name="Gotea V."/>
            <person name="Gravely B."/>
            <person name="Greenberg A.J."/>
            <person name="Griffiths-Jones S."/>
            <person name="Gross S."/>
            <person name="Guigo R."/>
            <person name="Gustafson E.A."/>
            <person name="Haerty W."/>
            <person name="Hahn M.W."/>
            <person name="Halligan D.L."/>
            <person name="Halpern A.L."/>
            <person name="Halter G.M."/>
            <person name="Han M.V."/>
            <person name="Heger A."/>
            <person name="Hillier L."/>
            <person name="Hinrichs A.S."/>
            <person name="Holmes I."/>
            <person name="Hoskins R.A."/>
            <person name="Hubisz M.J."/>
            <person name="Hultmark D."/>
            <person name="Huntley M.A."/>
            <person name="Jaffe D.B."/>
            <person name="Jagadeeshan S."/>
            <person name="Jeck W.R."/>
            <person name="Johnson J."/>
            <person name="Jones C.D."/>
            <person name="Jordan W.C."/>
            <person name="Karpen G.H."/>
            <person name="Kataoka E."/>
            <person name="Keightley P.D."/>
            <person name="Kheradpour P."/>
            <person name="Kirkness E.F."/>
            <person name="Koerich L.B."/>
            <person name="Kristiansen K."/>
            <person name="Kudrna D."/>
            <person name="Kulathinal R.J."/>
            <person name="Kumar S."/>
            <person name="Kwok R."/>
            <person name="Lander E."/>
            <person name="Langley C.H."/>
            <person name="Lapoint R."/>
            <person name="Lazzaro B.P."/>
            <person name="Lee S.J."/>
            <person name="Levesque L."/>
            <person name="Li R."/>
            <person name="Lin C.F."/>
            <person name="Lin M.F."/>
            <person name="Lindblad-Toh K."/>
            <person name="Llopart A."/>
            <person name="Long M."/>
            <person name="Low L."/>
            <person name="Lozovsky E."/>
            <person name="Lu J."/>
            <person name="Luo M."/>
            <person name="Machado C.A."/>
            <person name="Makalowski W."/>
            <person name="Marzo M."/>
            <person name="Matsuda M."/>
            <person name="Matzkin L."/>
            <person name="McAllister B."/>
            <person name="McBride C.S."/>
            <person name="McKernan B."/>
            <person name="McKernan K."/>
            <person name="Mendez-Lago M."/>
            <person name="Minx P."/>
            <person name="Mollenhauer M.U."/>
            <person name="Montooth K."/>
            <person name="Mount S.M."/>
            <person name="Mu X."/>
            <person name="Myers E."/>
            <person name="Negre B."/>
            <person name="Newfeld S."/>
            <person name="Nielsen R."/>
            <person name="Noor M.A."/>
            <person name="O'Grady P."/>
            <person name="Pachter L."/>
            <person name="Papaceit M."/>
            <person name="Parisi M.J."/>
            <person name="Parisi M."/>
            <person name="Parts L."/>
            <person name="Pedersen J.S."/>
            <person name="Pesole G."/>
            <person name="Phillippy A.M."/>
            <person name="Ponting C.P."/>
            <person name="Pop M."/>
            <person name="Porcelli D."/>
            <person name="Powell J.R."/>
            <person name="Prohaska S."/>
            <person name="Pruitt K."/>
            <person name="Puig M."/>
            <person name="Quesneville H."/>
            <person name="Ram K.R."/>
            <person name="Rand D."/>
            <person name="Rasmussen M.D."/>
            <person name="Reed L.K."/>
            <person name="Reenan R."/>
            <person name="Reily A."/>
            <person name="Remington K.A."/>
            <person name="Rieger T.T."/>
            <person name="Ritchie M.G."/>
            <person name="Robin C."/>
            <person name="Rogers Y.H."/>
            <person name="Rohde C."/>
            <person name="Rozas J."/>
            <person name="Rubenfield M.J."/>
            <person name="Ruiz A."/>
            <person name="Russo S."/>
            <person name="Salzberg S.L."/>
            <person name="Sanchez-Gracia A."/>
            <person name="Saranga D.J."/>
            <person name="Sato H."/>
            <person name="Schaeffer S.W."/>
            <person name="Schatz M.C."/>
            <person name="Schlenke T."/>
            <person name="Schwartz R."/>
            <person name="Segarra C."/>
            <person name="Singh R.S."/>
            <person name="Sirot L."/>
            <person name="Sirota M."/>
            <person name="Sisneros N.B."/>
            <person name="Smith C.D."/>
            <person name="Smith T.F."/>
            <person name="Spieth J."/>
            <person name="Stage D.E."/>
            <person name="Stark A."/>
            <person name="Stephan W."/>
            <person name="Strausberg R.L."/>
            <person name="Strempel S."/>
            <person name="Sturgill D."/>
            <person name="Sutton G."/>
            <person name="Sutton G.G."/>
            <person name="Tao W."/>
            <person name="Teichmann S."/>
            <person name="Tobari Y.N."/>
            <person name="Tomimura Y."/>
            <person name="Tsolas J.M."/>
            <person name="Valente V.L."/>
            <person name="Venter E."/>
            <person name="Venter J.C."/>
            <person name="Vicario S."/>
            <person name="Vieira F.G."/>
            <person name="Vilella A.J."/>
            <person name="Villasante A."/>
            <person name="Walenz B."/>
            <person name="Wang J."/>
            <person name="Wasserman M."/>
            <person name="Watts T."/>
            <person name="Wilson D."/>
            <person name="Wilson R.K."/>
            <person name="Wing R.A."/>
            <person name="Wolfner M.F."/>
            <person name="Wong A."/>
            <person name="Wong G.K."/>
            <person name="Wu C.I."/>
            <person name="Wu G."/>
            <person name="Yamamoto D."/>
            <person name="Yang H.P."/>
            <person name="Yang S.P."/>
            <person name="Yorke J.A."/>
            <person name="Yoshida K."/>
            <person name="Zdobnov E."/>
            <person name="Zhang P."/>
            <person name="Zhang Y."/>
            <person name="Zimin A.V."/>
            <person name="Baldwin J."/>
            <person name="Abdouelleil A."/>
            <person name="Abdulkadir J."/>
            <person name="Abebe A."/>
            <person name="Abera B."/>
            <person name="Abreu J."/>
            <person name="Acer S.C."/>
            <person name="Aftuck L."/>
            <person name="Alexander A."/>
            <person name="An P."/>
            <person name="Anderson E."/>
            <person name="Anderson S."/>
            <person name="Arachi H."/>
            <person name="Azer M."/>
            <person name="Bachantsang P."/>
            <person name="Barry A."/>
            <person name="Bayul T."/>
            <person name="Berlin A."/>
            <person name="Bessette D."/>
            <person name="Bloom T."/>
            <person name="Blye J."/>
            <person name="Boguslavskiy L."/>
            <person name="Bonnet C."/>
            <person name="Boukhgalter B."/>
            <person name="Bourzgui I."/>
            <person name="Brown A."/>
            <person name="Cahill P."/>
            <person name="Channer S."/>
            <person name="Cheshatsang Y."/>
            <person name="Chuda L."/>
            <person name="Citroen M."/>
            <person name="Collymore A."/>
            <person name="Cooke P."/>
            <person name="Costello M."/>
            <person name="D'Aco K."/>
            <person name="Daza R."/>
            <person name="De Haan G."/>
            <person name="DeGray S."/>
            <person name="DeMaso C."/>
            <person name="Dhargay N."/>
            <person name="Dooley K."/>
            <person name="Dooley E."/>
            <person name="Doricent M."/>
            <person name="Dorje P."/>
            <person name="Dorjee K."/>
            <person name="Dupes A."/>
            <person name="Elong R."/>
            <person name="Falk J."/>
            <person name="Farina A."/>
            <person name="Faro S."/>
            <person name="Ferguson D."/>
            <person name="Fisher S."/>
            <person name="Foley C.D."/>
            <person name="Franke A."/>
            <person name="Friedrich D."/>
            <person name="Gadbois L."/>
            <person name="Gearin G."/>
            <person name="Gearin C.R."/>
            <person name="Giannoukos G."/>
            <person name="Goode T."/>
            <person name="Graham J."/>
            <person name="Grandbois E."/>
            <person name="Grewal S."/>
            <person name="Gyaltsen K."/>
            <person name="Hafez N."/>
            <person name="Hagos B."/>
            <person name="Hall J."/>
            <person name="Henson C."/>
            <person name="Hollinger A."/>
            <person name="Honan T."/>
            <person name="Huard M.D."/>
            <person name="Hughes L."/>
            <person name="Hurhula B."/>
            <person name="Husby M.E."/>
            <person name="Kamat A."/>
            <person name="Kanga B."/>
            <person name="Kashin S."/>
            <person name="Khazanovich D."/>
            <person name="Kisner P."/>
            <person name="Lance K."/>
            <person name="Lara M."/>
            <person name="Lee W."/>
            <person name="Lennon N."/>
            <person name="Letendre F."/>
            <person name="LeVine R."/>
            <person name="Lipovsky A."/>
            <person name="Liu X."/>
            <person name="Liu J."/>
            <person name="Liu S."/>
            <person name="Lokyitsang T."/>
            <person name="Lokyitsang Y."/>
            <person name="Lubonja R."/>
            <person name="Lui A."/>
            <person name="MacDonald P."/>
            <person name="Magnisalis V."/>
            <person name="Maru K."/>
            <person name="Matthews C."/>
            <person name="McCusker W."/>
            <person name="McDonough S."/>
            <person name="Mehta T."/>
            <person name="Meldrim J."/>
            <person name="Meneus L."/>
            <person name="Mihai O."/>
            <person name="Mihalev A."/>
            <person name="Mihova T."/>
            <person name="Mittelman R."/>
            <person name="Mlenga V."/>
            <person name="Montmayeur A."/>
            <person name="Mulrain L."/>
            <person name="Navidi A."/>
            <person name="Naylor J."/>
            <person name="Negash T."/>
            <person name="Nguyen T."/>
            <person name="Nguyen N."/>
            <person name="Nicol R."/>
            <person name="Norbu C."/>
            <person name="Norbu N."/>
            <person name="Novod N."/>
            <person name="O'Neill B."/>
            <person name="Osman S."/>
            <person name="Markiewicz E."/>
            <person name="Oyono O.L."/>
            <person name="Patti C."/>
            <person name="Phunkhang P."/>
            <person name="Pierre F."/>
            <person name="Priest M."/>
            <person name="Raghuraman S."/>
            <person name="Rege F."/>
            <person name="Reyes R."/>
            <person name="Rise C."/>
            <person name="Rogov P."/>
            <person name="Ross K."/>
            <person name="Ryan E."/>
            <person name="Settipalli S."/>
            <person name="Shea T."/>
            <person name="Sherpa N."/>
            <person name="Shi L."/>
            <person name="Shih D."/>
            <person name="Sparrow T."/>
            <person name="Spaulding J."/>
            <person name="Stalker J."/>
            <person name="Stange-Thomann N."/>
            <person name="Stavropoulos S."/>
            <person name="Stone C."/>
            <person name="Strader C."/>
            <person name="Tesfaye S."/>
            <person name="Thomson T."/>
            <person name="Thoulutsang Y."/>
            <person name="Thoulutsang D."/>
            <person name="Topham K."/>
            <person name="Topping I."/>
            <person name="Tsamla T."/>
            <person name="Vassiliev H."/>
            <person name="Vo A."/>
            <person name="Wangchuk T."/>
            <person name="Wangdi T."/>
            <person name="Weiand M."/>
            <person name="Wilkinson J."/>
            <person name="Wilson A."/>
            <person name="Yadav S."/>
            <person name="Young G."/>
            <person name="Yu Q."/>
            <person name="Zembek L."/>
            <person name="Zhong D."/>
            <person name="Zimmer A."/>
            <person name="Zwirko Z."/>
            <person name="Jaffe D.B."/>
            <person name="Alvarez P."/>
            <person name="Brockman W."/>
            <person name="Butler J."/>
            <person name="Chin C."/>
            <person name="Gnerre S."/>
            <person name="Grabherr M."/>
            <person name="Kleber M."/>
            <person name="Mauceli E."/>
            <person name="MacCallum I."/>
        </authorList>
    </citation>
    <scope>NUCLEOTIDE SEQUENCE [LARGE SCALE GENOMIC DNA]</scope>
    <source>
        <strain evidence="3">Tucson 14024-0371.13</strain>
    </source>
</reference>
<sequence>MHIKAVLAIFAVLCLSLVSGQDRIQRDCNELERKCRECVGQLNNREDRNLPTLNRECQQKTIRTWHWRDIGRCELTKIDCLGWESRLDCGDIARLAGMRRRN</sequence>
<dbReference type="AlphaFoldDB" id="B3MAC0"/>
<dbReference type="FunCoup" id="B3MAC0">
    <property type="interactions" value="21"/>
</dbReference>
<dbReference type="HOGENOM" id="CLU_150248_0_0_1"/>
<dbReference type="InParanoid" id="B3MAC0"/>
<evidence type="ECO:0000313" key="2">
    <source>
        <dbReference type="EMBL" id="EDV40171.1"/>
    </source>
</evidence>
<dbReference type="Pfam" id="PF02448">
    <property type="entry name" value="L71"/>
    <property type="match status" value="1"/>
</dbReference>
<name>B3MAC0_DROAN</name>
<proteinExistence type="predicted"/>
<protein>
    <submittedName>
        <fullName evidence="2">Uncharacterized protein</fullName>
    </submittedName>
</protein>
<feature type="chain" id="PRO_5002792740" evidence="1">
    <location>
        <begin position="21"/>
        <end position="102"/>
    </location>
</feature>
<keyword evidence="3" id="KW-1185">Reference proteome</keyword>
<dbReference type="Proteomes" id="UP000007801">
    <property type="component" value="Unassembled WGS sequence"/>
</dbReference>
<evidence type="ECO:0000256" key="1">
    <source>
        <dbReference type="SAM" id="SignalP"/>
    </source>
</evidence>
<gene>
    <name evidence="2" type="primary">Dana\GF10385</name>
    <name evidence="2" type="synonym">dana_GLEANR_10340</name>
    <name evidence="2" type="ORF">GF10385</name>
</gene>
<accession>B3MAC0</accession>
<keyword evidence="1" id="KW-0732">Signal</keyword>
<dbReference type="EMBL" id="CH902618">
    <property type="protein sequence ID" value="EDV40171.1"/>
    <property type="molecule type" value="Genomic_DNA"/>
</dbReference>
<feature type="signal peptide" evidence="1">
    <location>
        <begin position="1"/>
        <end position="20"/>
    </location>
</feature>